<protein>
    <recommendedName>
        <fullName evidence="2">YdbS-like PH domain-containing protein</fullName>
    </recommendedName>
</protein>
<dbReference type="Proteomes" id="UP000256970">
    <property type="component" value="Unassembled WGS sequence"/>
</dbReference>
<dbReference type="InterPro" id="IPR005182">
    <property type="entry name" value="YdbS-like_PH"/>
</dbReference>
<sequence>MDAASPSAQSLQRFLETEDLSLLEKPLIFEKKNSFKYLQCCYGSLLCLATSGLSAFWLPIGTFCPCITFKHFSLRLDADSVELKSAANDCCCHVAESTKSVPLEKITDVELQESCLHTCFGLKSINVQTAGSGMPTAEVSAGFLQAPDQARQAISLAAKLHRQRMPYGASAPPPAQQNGMQRGLNAAQLSTRLQALEQLVVKCALTREEAAALKVPVLAAEQDPLQRLAEAKDLQDRGLLTAAEYASLKAALVKSIMQG</sequence>
<evidence type="ECO:0000259" key="2">
    <source>
        <dbReference type="Pfam" id="PF03703"/>
    </source>
</evidence>
<feature type="domain" description="YdbS-like PH" evidence="2">
    <location>
        <begin position="97"/>
        <end position="140"/>
    </location>
</feature>
<name>A0A383V5R6_TETOB</name>
<keyword evidence="4" id="KW-1185">Reference proteome</keyword>
<evidence type="ECO:0000256" key="1">
    <source>
        <dbReference type="SAM" id="Phobius"/>
    </source>
</evidence>
<evidence type="ECO:0000313" key="3">
    <source>
        <dbReference type="EMBL" id="SZX59914.1"/>
    </source>
</evidence>
<evidence type="ECO:0000313" key="4">
    <source>
        <dbReference type="Proteomes" id="UP000256970"/>
    </source>
</evidence>
<dbReference type="Pfam" id="PF03703">
    <property type="entry name" value="bPH_2"/>
    <property type="match status" value="1"/>
</dbReference>
<reference evidence="3 4" key="1">
    <citation type="submission" date="2016-10" db="EMBL/GenBank/DDBJ databases">
        <authorList>
            <person name="Cai Z."/>
        </authorList>
    </citation>
    <scope>NUCLEOTIDE SEQUENCE [LARGE SCALE GENOMIC DNA]</scope>
</reference>
<proteinExistence type="predicted"/>
<feature type="transmembrane region" description="Helical" evidence="1">
    <location>
        <begin position="40"/>
        <end position="60"/>
    </location>
</feature>
<accession>A0A383V5R6</accession>
<dbReference type="AlphaFoldDB" id="A0A383V5R6"/>
<keyword evidence="1" id="KW-0472">Membrane</keyword>
<keyword evidence="1" id="KW-1133">Transmembrane helix</keyword>
<keyword evidence="1" id="KW-0812">Transmembrane</keyword>
<organism evidence="3 4">
    <name type="scientific">Tetradesmus obliquus</name>
    <name type="common">Green alga</name>
    <name type="synonym">Acutodesmus obliquus</name>
    <dbReference type="NCBI Taxonomy" id="3088"/>
    <lineage>
        <taxon>Eukaryota</taxon>
        <taxon>Viridiplantae</taxon>
        <taxon>Chlorophyta</taxon>
        <taxon>core chlorophytes</taxon>
        <taxon>Chlorophyceae</taxon>
        <taxon>CS clade</taxon>
        <taxon>Sphaeropleales</taxon>
        <taxon>Scenedesmaceae</taxon>
        <taxon>Tetradesmus</taxon>
    </lineage>
</organism>
<gene>
    <name evidence="3" type="ORF">BQ4739_LOCUS514</name>
</gene>
<dbReference type="EMBL" id="FNXT01000031">
    <property type="protein sequence ID" value="SZX59914.1"/>
    <property type="molecule type" value="Genomic_DNA"/>
</dbReference>